<dbReference type="GO" id="GO:0016740">
    <property type="term" value="F:transferase activity"/>
    <property type="evidence" value="ECO:0007669"/>
    <property type="project" value="UniProtKB-KW"/>
</dbReference>
<dbReference type="InterPro" id="IPR001173">
    <property type="entry name" value="Glyco_trans_2-like"/>
</dbReference>
<comment type="caution">
    <text evidence="2">The sequence shown here is derived from an EMBL/GenBank/DDBJ whole genome shotgun (WGS) entry which is preliminary data.</text>
</comment>
<accession>K0PZ43</accession>
<dbReference type="SUPFAM" id="SSF53448">
    <property type="entry name" value="Nucleotide-diphospho-sugar transferases"/>
    <property type="match status" value="1"/>
</dbReference>
<gene>
    <name evidence="2" type="ORF">BN77_p10565</name>
</gene>
<dbReference type="Proteomes" id="UP000009319">
    <property type="component" value="Unassembled WGS sequence"/>
</dbReference>
<dbReference type="InterPro" id="IPR050834">
    <property type="entry name" value="Glycosyltransf_2"/>
</dbReference>
<keyword evidence="2" id="KW-0808">Transferase</keyword>
<dbReference type="PANTHER" id="PTHR43685">
    <property type="entry name" value="GLYCOSYLTRANSFERASE"/>
    <property type="match status" value="1"/>
</dbReference>
<protein>
    <submittedName>
        <fullName evidence="2">Putative glycosyl transferase / polysaccharide biosynthesis domain protein</fullName>
    </submittedName>
</protein>
<dbReference type="CDD" id="cd00761">
    <property type="entry name" value="Glyco_tranf_GTA_type"/>
    <property type="match status" value="1"/>
</dbReference>
<proteinExistence type="predicted"/>
<organism evidence="2 3">
    <name type="scientific">Rhizobium mesoamericanum STM3625</name>
    <dbReference type="NCBI Taxonomy" id="1211777"/>
    <lineage>
        <taxon>Bacteria</taxon>
        <taxon>Pseudomonadati</taxon>
        <taxon>Pseudomonadota</taxon>
        <taxon>Alphaproteobacteria</taxon>
        <taxon>Hyphomicrobiales</taxon>
        <taxon>Rhizobiaceae</taxon>
        <taxon>Rhizobium/Agrobacterium group</taxon>
        <taxon>Rhizobium</taxon>
    </lineage>
</organism>
<evidence type="ECO:0000259" key="1">
    <source>
        <dbReference type="Pfam" id="PF00535"/>
    </source>
</evidence>
<dbReference type="AlphaFoldDB" id="K0PZ43"/>
<dbReference type="STRING" id="1211777.BN77_p10565"/>
<reference evidence="2 3" key="1">
    <citation type="journal article" date="2013" name="Genome Announc.">
        <title>Draft Genome Sequence of Rhizobium mesoamericanum STM3625, a Nitrogen-Fixing Symbiont of Mimosa pudica Isolated in French Guiana (South America).</title>
        <authorList>
            <person name="Moulin L."/>
            <person name="Mornico D."/>
            <person name="Melkonian R."/>
            <person name="Klonowska A."/>
        </authorList>
    </citation>
    <scope>NUCLEOTIDE SEQUENCE [LARGE SCALE GENOMIC DNA]</scope>
    <source>
        <strain evidence="2 3">STM3625</strain>
    </source>
</reference>
<evidence type="ECO:0000313" key="3">
    <source>
        <dbReference type="Proteomes" id="UP000009319"/>
    </source>
</evidence>
<dbReference type="HOGENOM" id="CLU_025996_0_2_5"/>
<keyword evidence="3" id="KW-1185">Reference proteome</keyword>
<feature type="domain" description="Glycosyltransferase 2-like" evidence="1">
    <location>
        <begin position="47"/>
        <end position="214"/>
    </location>
</feature>
<dbReference type="eggNOG" id="COG1215">
    <property type="taxonomic scope" value="Bacteria"/>
</dbReference>
<dbReference type="Pfam" id="PF00535">
    <property type="entry name" value="Glycos_transf_2"/>
    <property type="match status" value="1"/>
</dbReference>
<name>K0PZ43_9HYPH</name>
<evidence type="ECO:0000313" key="2">
    <source>
        <dbReference type="EMBL" id="CCM79308.1"/>
    </source>
</evidence>
<dbReference type="PANTHER" id="PTHR43685:SF2">
    <property type="entry name" value="GLYCOSYLTRANSFERASE 2-LIKE DOMAIN-CONTAINING PROTEIN"/>
    <property type="match status" value="1"/>
</dbReference>
<dbReference type="InterPro" id="IPR029044">
    <property type="entry name" value="Nucleotide-diphossugar_trans"/>
</dbReference>
<sequence length="384" mass="43166">MNTFLRLPTHNAMSMRSASWRGEAVPGVSRRLTVKPRKSQLSRPTVTVIIPCYNYARYLSAAVESALSQDGVNVDVVVVDDASTDESLRVAQQFAANDARVRVIGHRTNAGPVQTFNDGLAIAQGEFLVRLDADDILTPGALKRATDVMSSFPSVGLVYGHPLHFSGGKFPVPRTTARRWTIWPGREWLADRCKTAWNVITSPEVLMRRSVVDRVGGQKELAHSHDMEMWLRLSAYSDVAYIHGADQAWHREHNKSLSTGVDSLNDFHERRAAFDVLFAGIVGTIPEAATLRASATLALSRYCLEVSSRLYDHRKVDLEQVELMVDLAREIVPNLEQVPGWRGLKWRMAVGPGKAACHPIFFLERLYRGLRGRWRKLRWHRTGY</sequence>
<dbReference type="EMBL" id="CANI01000043">
    <property type="protein sequence ID" value="CCM79308.1"/>
    <property type="molecule type" value="Genomic_DNA"/>
</dbReference>
<dbReference type="Gene3D" id="3.90.550.10">
    <property type="entry name" value="Spore Coat Polysaccharide Biosynthesis Protein SpsA, Chain A"/>
    <property type="match status" value="1"/>
</dbReference>
<dbReference type="RefSeq" id="WP_007536474.1">
    <property type="nucleotide sequence ID" value="NZ_HF536773.1"/>
</dbReference>